<sequence>MGDSTYEIWMRDSTLISWLASETLPTPPSTYPSRHATSSSGFYDTLSTQLSELLSSVVTLADLSNVECVTYSSPSRVIDSRANKHISSSLICILLKHHIALANGSSWPILGKCVLHIDVYQGTLPTGQLIAIKQDKKGSTQGELEFKTEIELLSRVHHKNLVNLLGFCFEKGEQILVYEYITNGSLKDSLSGKSGIRLDWMRRLRVALGAARGLAYLHEFANPPIIHRDIKSNNILLDESLNAKVADFGLSKPIADSESNVMTQVKGTMGYMDPEYYMTLRLTEKSDVYSFGVLMLELITSRKPIDQGKYIVKEVQEAMDKTKDLYNLHEFLDPAIGLGPTLKGLEKFMDLAMRCVKEPGSERPVMVEVVKELEYIMELAGLNPDASAASTSESYVTSKGSFHYANLKEAFDYSGAPSPAPKIEPH</sequence>
<evidence type="ECO:0000256" key="2">
    <source>
        <dbReference type="ARBA" id="ARBA00012513"/>
    </source>
</evidence>
<dbReference type="EC" id="2.7.11.1" evidence="2"/>
<dbReference type="CDD" id="cd14066">
    <property type="entry name" value="STKc_IRAK"/>
    <property type="match status" value="1"/>
</dbReference>
<dbReference type="InterPro" id="IPR008271">
    <property type="entry name" value="Ser/Thr_kinase_AS"/>
</dbReference>
<proteinExistence type="predicted"/>
<evidence type="ECO:0000256" key="3">
    <source>
        <dbReference type="ARBA" id="ARBA00022527"/>
    </source>
</evidence>
<evidence type="ECO:0000256" key="12">
    <source>
        <dbReference type="ARBA" id="ARBA00022989"/>
    </source>
</evidence>
<organism evidence="16">
    <name type="scientific">Fagus sylvatica</name>
    <name type="common">Beechnut</name>
    <dbReference type="NCBI Taxonomy" id="28930"/>
    <lineage>
        <taxon>Eukaryota</taxon>
        <taxon>Viridiplantae</taxon>
        <taxon>Streptophyta</taxon>
        <taxon>Embryophyta</taxon>
        <taxon>Tracheophyta</taxon>
        <taxon>Spermatophyta</taxon>
        <taxon>Magnoliopsida</taxon>
        <taxon>eudicotyledons</taxon>
        <taxon>Gunneridae</taxon>
        <taxon>Pentapetalae</taxon>
        <taxon>rosids</taxon>
        <taxon>fabids</taxon>
        <taxon>Fagales</taxon>
        <taxon>Fagaceae</taxon>
        <taxon>Fagus</taxon>
    </lineage>
</organism>
<dbReference type="PROSITE" id="PS00108">
    <property type="entry name" value="PROTEIN_KINASE_ST"/>
    <property type="match status" value="1"/>
</dbReference>
<keyword evidence="4" id="KW-0433">Leucine-rich repeat</keyword>
<evidence type="ECO:0000256" key="10">
    <source>
        <dbReference type="ARBA" id="ARBA00022777"/>
    </source>
</evidence>
<dbReference type="InterPro" id="IPR001245">
    <property type="entry name" value="Ser-Thr/Tyr_kinase_cat_dom"/>
</dbReference>
<dbReference type="SMART" id="SM00220">
    <property type="entry name" value="S_TKc"/>
    <property type="match status" value="1"/>
</dbReference>
<keyword evidence="10" id="KW-0418">Kinase</keyword>
<keyword evidence="6" id="KW-0812">Transmembrane</keyword>
<evidence type="ECO:0000259" key="15">
    <source>
        <dbReference type="PROSITE" id="PS50011"/>
    </source>
</evidence>
<evidence type="ECO:0000256" key="6">
    <source>
        <dbReference type="ARBA" id="ARBA00022692"/>
    </source>
</evidence>
<evidence type="ECO:0000256" key="1">
    <source>
        <dbReference type="ARBA" id="ARBA00004167"/>
    </source>
</evidence>
<evidence type="ECO:0000256" key="4">
    <source>
        <dbReference type="ARBA" id="ARBA00022614"/>
    </source>
</evidence>
<keyword evidence="12" id="KW-1133">Transmembrane helix</keyword>
<dbReference type="InterPro" id="IPR011009">
    <property type="entry name" value="Kinase-like_dom_sf"/>
</dbReference>
<keyword evidence="9" id="KW-0547">Nucleotide-binding</keyword>
<dbReference type="Gene3D" id="3.30.200.20">
    <property type="entry name" value="Phosphorylase Kinase, domain 1"/>
    <property type="match status" value="1"/>
</dbReference>
<dbReference type="Gene3D" id="1.10.510.10">
    <property type="entry name" value="Transferase(Phosphotransferase) domain 1"/>
    <property type="match status" value="1"/>
</dbReference>
<keyword evidence="3" id="KW-0723">Serine/threonine-protein kinase</keyword>
<keyword evidence="14" id="KW-0325">Glycoprotein</keyword>
<evidence type="ECO:0000256" key="7">
    <source>
        <dbReference type="ARBA" id="ARBA00022729"/>
    </source>
</evidence>
<gene>
    <name evidence="16" type="ORF">FSB_LOCUS40487</name>
</gene>
<keyword evidence="5" id="KW-0808">Transferase</keyword>
<keyword evidence="8" id="KW-0677">Repeat</keyword>
<comment type="subcellular location">
    <subcellularLocation>
        <location evidence="1">Membrane</location>
        <topology evidence="1">Single-pass membrane protein</topology>
    </subcellularLocation>
</comment>
<reference evidence="16" key="1">
    <citation type="submission" date="2018-02" db="EMBL/GenBank/DDBJ databases">
        <authorList>
            <person name="Cohen D.B."/>
            <person name="Kent A.D."/>
        </authorList>
    </citation>
    <scope>NUCLEOTIDE SEQUENCE</scope>
</reference>
<evidence type="ECO:0000256" key="8">
    <source>
        <dbReference type="ARBA" id="ARBA00022737"/>
    </source>
</evidence>
<name>A0A2N9HKV3_FAGSY</name>
<evidence type="ECO:0000256" key="9">
    <source>
        <dbReference type="ARBA" id="ARBA00022741"/>
    </source>
</evidence>
<dbReference type="AlphaFoldDB" id="A0A2N9HKV3"/>
<dbReference type="Pfam" id="PF07714">
    <property type="entry name" value="PK_Tyr_Ser-Thr"/>
    <property type="match status" value="1"/>
</dbReference>
<evidence type="ECO:0000256" key="13">
    <source>
        <dbReference type="ARBA" id="ARBA00023136"/>
    </source>
</evidence>
<dbReference type="GO" id="GO:0016020">
    <property type="term" value="C:membrane"/>
    <property type="evidence" value="ECO:0007669"/>
    <property type="project" value="UniProtKB-SubCell"/>
</dbReference>
<evidence type="ECO:0000256" key="5">
    <source>
        <dbReference type="ARBA" id="ARBA00022679"/>
    </source>
</evidence>
<evidence type="ECO:0000313" key="16">
    <source>
        <dbReference type="EMBL" id="SPD12605.1"/>
    </source>
</evidence>
<dbReference type="GO" id="GO:0005524">
    <property type="term" value="F:ATP binding"/>
    <property type="evidence" value="ECO:0007669"/>
    <property type="project" value="UniProtKB-KW"/>
</dbReference>
<accession>A0A2N9HKV3</accession>
<dbReference type="PROSITE" id="PS50011">
    <property type="entry name" value="PROTEIN_KINASE_DOM"/>
    <property type="match status" value="1"/>
</dbReference>
<evidence type="ECO:0000256" key="14">
    <source>
        <dbReference type="ARBA" id="ARBA00023180"/>
    </source>
</evidence>
<dbReference type="PANTHER" id="PTHR47989">
    <property type="entry name" value="OS01G0750732 PROTEIN"/>
    <property type="match status" value="1"/>
</dbReference>
<keyword evidence="13" id="KW-0472">Membrane</keyword>
<keyword evidence="11" id="KW-0067">ATP-binding</keyword>
<dbReference type="InterPro" id="IPR000719">
    <property type="entry name" value="Prot_kinase_dom"/>
</dbReference>
<dbReference type="PANTHER" id="PTHR47989:SF62">
    <property type="entry name" value="OS05G0423500 PROTEIN"/>
    <property type="match status" value="1"/>
</dbReference>
<evidence type="ECO:0000256" key="11">
    <source>
        <dbReference type="ARBA" id="ARBA00022840"/>
    </source>
</evidence>
<dbReference type="FunFam" id="1.10.510.10:FF:000453">
    <property type="entry name" value="LRR receptor-like serine/threonine-protein kinase HSL2"/>
    <property type="match status" value="1"/>
</dbReference>
<protein>
    <recommendedName>
        <fullName evidence="2">non-specific serine/threonine protein kinase</fullName>
        <ecNumber evidence="2">2.7.11.1</ecNumber>
    </recommendedName>
</protein>
<feature type="domain" description="Protein kinase" evidence="15">
    <location>
        <begin position="95"/>
        <end position="376"/>
    </location>
</feature>
<keyword evidence="7" id="KW-0732">Signal</keyword>
<dbReference type="GO" id="GO:0004674">
    <property type="term" value="F:protein serine/threonine kinase activity"/>
    <property type="evidence" value="ECO:0007669"/>
    <property type="project" value="UniProtKB-KW"/>
</dbReference>
<dbReference type="SUPFAM" id="SSF56112">
    <property type="entry name" value="Protein kinase-like (PK-like)"/>
    <property type="match status" value="1"/>
</dbReference>
<dbReference type="EMBL" id="OIVN01003639">
    <property type="protein sequence ID" value="SPD12605.1"/>
    <property type="molecule type" value="Genomic_DNA"/>
</dbReference>